<gene>
    <name evidence="1" type="ORF">M621_13805</name>
</gene>
<dbReference type="KEGG" id="sry:M621_13805"/>
<evidence type="ECO:0000313" key="1">
    <source>
        <dbReference type="EMBL" id="AGP47062.1"/>
    </source>
</evidence>
<sequence>MFTSLIYVSDRADVPSSVNTFEERKRMQKKRFFIATSNFLPFLELRKRPN</sequence>
<proteinExistence type="predicted"/>
<reference evidence="1 2" key="1">
    <citation type="journal article" date="2013" name="Genome Announc.">
        <title>Genome Sequence of Serratia plymuthica Strain S13, an Endophyte with Germination- and Plant-Growth-Promoting Activity from the Flower of Styrian Oil Pumpkin.</title>
        <authorList>
            <person name="Muller H."/>
            <person name="Furnkranz M."/>
            <person name="Grube M."/>
            <person name="Berg G."/>
        </authorList>
    </citation>
    <scope>NUCLEOTIDE SEQUENCE [LARGE SCALE GENOMIC DNA]</scope>
    <source>
        <strain evidence="1">S13</strain>
    </source>
</reference>
<protein>
    <submittedName>
        <fullName evidence="1">Uncharacterized protein</fullName>
    </submittedName>
</protein>
<dbReference type="AlphaFoldDB" id="S4YP55"/>
<dbReference type="EMBL" id="CP006566">
    <property type="protein sequence ID" value="AGP47062.1"/>
    <property type="molecule type" value="Genomic_DNA"/>
</dbReference>
<organism evidence="1 2">
    <name type="scientific">Serratia plymuthica S13</name>
    <dbReference type="NCBI Taxonomy" id="1348660"/>
    <lineage>
        <taxon>Bacteria</taxon>
        <taxon>Pseudomonadati</taxon>
        <taxon>Pseudomonadota</taxon>
        <taxon>Gammaproteobacteria</taxon>
        <taxon>Enterobacterales</taxon>
        <taxon>Yersiniaceae</taxon>
        <taxon>Serratia</taxon>
    </lineage>
</organism>
<accession>S4YP55</accession>
<dbReference type="Proteomes" id="UP000014900">
    <property type="component" value="Chromosome"/>
</dbReference>
<dbReference type="HOGENOM" id="CLU_3122584_0_0_6"/>
<evidence type="ECO:0000313" key="2">
    <source>
        <dbReference type="Proteomes" id="UP000014900"/>
    </source>
</evidence>
<name>S4YP55_SERPL</name>